<dbReference type="GO" id="GO:0016226">
    <property type="term" value="P:iron-sulfur cluster assembly"/>
    <property type="evidence" value="ECO:0007669"/>
    <property type="project" value="TreeGrafter"/>
</dbReference>
<comment type="caution">
    <text evidence="3">The sequence shown here is derived from an EMBL/GenBank/DDBJ whole genome shotgun (WGS) entry which is preliminary data.</text>
</comment>
<organism evidence="3 4">
    <name type="scientific">Ostreococcus tauri</name>
    <name type="common">Marine green alga</name>
    <dbReference type="NCBI Taxonomy" id="70448"/>
    <lineage>
        <taxon>Eukaryota</taxon>
        <taxon>Viridiplantae</taxon>
        <taxon>Chlorophyta</taxon>
        <taxon>Mamiellophyceae</taxon>
        <taxon>Mamiellales</taxon>
        <taxon>Bathycoccaceae</taxon>
        <taxon>Ostreococcus</taxon>
    </lineage>
</organism>
<dbReference type="Gene3D" id="3.30.300.90">
    <property type="entry name" value="BolA-like"/>
    <property type="match status" value="1"/>
</dbReference>
<feature type="region of interest" description="Disordered" evidence="2">
    <location>
        <begin position="1"/>
        <end position="23"/>
    </location>
</feature>
<dbReference type="EMBL" id="CAID01000001">
    <property type="protein sequence ID" value="CEF96851.1"/>
    <property type="molecule type" value="Genomic_DNA"/>
</dbReference>
<dbReference type="STRING" id="70448.A0A090LYH8"/>
<dbReference type="Pfam" id="PF01722">
    <property type="entry name" value="BolA"/>
    <property type="match status" value="1"/>
</dbReference>
<accession>A0A090LYH8</accession>
<dbReference type="PANTHER" id="PTHR46230">
    <property type="match status" value="1"/>
</dbReference>
<dbReference type="AlphaFoldDB" id="A0A090LYH8"/>
<name>A0A090LYH8_OSTTA</name>
<keyword evidence="4" id="KW-1185">Reference proteome</keyword>
<dbReference type="PANTHER" id="PTHR46230:SF7">
    <property type="entry name" value="BOLA-LIKE PROTEIN 1"/>
    <property type="match status" value="1"/>
</dbReference>
<dbReference type="OrthoDB" id="411584at2759"/>
<evidence type="ECO:0000313" key="4">
    <source>
        <dbReference type="Proteomes" id="UP000009170"/>
    </source>
</evidence>
<dbReference type="InParanoid" id="A0A090LYH8"/>
<gene>
    <name evidence="3" type="ORF">OT_ostta01g05390</name>
</gene>
<dbReference type="GeneID" id="34945548"/>
<dbReference type="FunCoup" id="A0A090LYH8">
    <property type="interactions" value="416"/>
</dbReference>
<dbReference type="SUPFAM" id="SSF82657">
    <property type="entry name" value="BolA-like"/>
    <property type="match status" value="1"/>
</dbReference>
<dbReference type="KEGG" id="ota:OT_ostta01g05390"/>
<proteinExistence type="inferred from homology"/>
<dbReference type="Proteomes" id="UP000009170">
    <property type="component" value="Unassembled WGS sequence"/>
</dbReference>
<reference evidence="3 4" key="2">
    <citation type="journal article" date="2014" name="BMC Genomics">
        <title>An improved genome of the model marine alga Ostreococcus tauri unfolds by assessing Illumina de novo assemblies.</title>
        <authorList>
            <person name="Blanc-Mathieu R."/>
            <person name="Verhelst B."/>
            <person name="Derelle E."/>
            <person name="Rombauts S."/>
            <person name="Bouget F.Y."/>
            <person name="Carre I."/>
            <person name="Chateau A."/>
            <person name="Eyre-Walker A."/>
            <person name="Grimsley N."/>
            <person name="Moreau H."/>
            <person name="Piegu B."/>
            <person name="Rivals E."/>
            <person name="Schackwitz W."/>
            <person name="Van de Peer Y."/>
            <person name="Piganeau G."/>
        </authorList>
    </citation>
    <scope>NUCLEOTIDE SEQUENCE [LARGE SCALE GENOMIC DNA]</scope>
    <source>
        <strain evidence="4">OTTH 0595 / CCAP 157/2 / RCC745</strain>
    </source>
</reference>
<protein>
    <submittedName>
        <fullName evidence="3">BolA protein</fullName>
    </submittedName>
</protein>
<dbReference type="InterPro" id="IPR002634">
    <property type="entry name" value="BolA"/>
</dbReference>
<dbReference type="InterPro" id="IPR036065">
    <property type="entry name" value="BolA-like_sf"/>
</dbReference>
<dbReference type="RefSeq" id="XP_022838336.1">
    <property type="nucleotide sequence ID" value="XM_022985463.1"/>
</dbReference>
<sequence>MFTRLAPAQVTAPTATERNRVSRGASVVTRVRPDGGACQETAGAKMNVGRPVYTAITQKLTRALAPTVLNVIDESAMHAGHVGNPSRGDPSAETHFRVEIVSDAFEGKRQVMRHRMIYDALSEEMDNPIHALQLKTKTPSEVSSA</sequence>
<evidence type="ECO:0000313" key="3">
    <source>
        <dbReference type="EMBL" id="CEF96851.1"/>
    </source>
</evidence>
<reference evidence="4" key="1">
    <citation type="journal article" date="2006" name="Proc. Natl. Acad. Sci. U.S.A.">
        <title>Genome analysis of the smallest free-living eukaryote Ostreococcus tauri unveils many unique features.</title>
        <authorList>
            <person name="Derelle E."/>
            <person name="Ferraz C."/>
            <person name="Rombauts S."/>
            <person name="Rouze P."/>
            <person name="Worden A.Z."/>
            <person name="Robbens S."/>
            <person name="Partensky F."/>
            <person name="Degroeve S."/>
            <person name="Echeynie S."/>
            <person name="Cooke R."/>
            <person name="Saeys Y."/>
            <person name="Wuyts J."/>
            <person name="Jabbari K."/>
            <person name="Bowler C."/>
            <person name="Panaud O."/>
            <person name="Piegu B."/>
            <person name="Ball S.G."/>
            <person name="Ral J.-P."/>
            <person name="Bouget F.-Y."/>
            <person name="Piganeau G."/>
            <person name="De Baets B."/>
            <person name="Picard A."/>
            <person name="Delseny M."/>
            <person name="Demaille J."/>
            <person name="Van de Peer Y."/>
            <person name="Moreau H."/>
        </authorList>
    </citation>
    <scope>NUCLEOTIDE SEQUENCE [LARGE SCALE GENOMIC DNA]</scope>
    <source>
        <strain evidence="4">OTTH 0595 / CCAP 157/2 / RCC745</strain>
    </source>
</reference>
<evidence type="ECO:0000256" key="2">
    <source>
        <dbReference type="SAM" id="MobiDB-lite"/>
    </source>
</evidence>
<comment type="similarity">
    <text evidence="1">Belongs to the BolA/IbaG family.</text>
</comment>
<evidence type="ECO:0000256" key="1">
    <source>
        <dbReference type="RuleBase" id="RU003860"/>
    </source>
</evidence>